<feature type="binding site" evidence="9">
    <location>
        <begin position="218"/>
        <end position="220"/>
    </location>
    <ligand>
        <name>ATP</name>
        <dbReference type="ChEBI" id="CHEBI:30616"/>
    </ligand>
</feature>
<feature type="binding site" evidence="9">
    <location>
        <position position="59"/>
    </location>
    <ligand>
        <name>Mg(2+)</name>
        <dbReference type="ChEBI" id="CHEBI:18420"/>
    </ligand>
</feature>
<keyword evidence="7 9" id="KW-0460">Magnesium</keyword>
<dbReference type="GO" id="GO:0005829">
    <property type="term" value="C:cytosol"/>
    <property type="evidence" value="ECO:0007669"/>
    <property type="project" value="TreeGrafter"/>
</dbReference>
<keyword evidence="2 9" id="KW-0436">Ligase</keyword>
<dbReference type="OrthoDB" id="9802097at2"/>
<comment type="catalytic activity">
    <reaction evidence="8">
        <text>(7R,8S)-8-amino-7-(carboxyamino)nonanoate + ATP = (4R,5S)-dethiobiotin + ADP + phosphate + H(+)</text>
        <dbReference type="Rhea" id="RHEA:63684"/>
        <dbReference type="ChEBI" id="CHEBI:15378"/>
        <dbReference type="ChEBI" id="CHEBI:30616"/>
        <dbReference type="ChEBI" id="CHEBI:43474"/>
        <dbReference type="ChEBI" id="CHEBI:149470"/>
        <dbReference type="ChEBI" id="CHEBI:149473"/>
        <dbReference type="ChEBI" id="CHEBI:456216"/>
    </reaction>
</comment>
<dbReference type="AlphaFoldDB" id="A0A2S8FYS9"/>
<keyword evidence="6 9" id="KW-0067">ATP-binding</keyword>
<comment type="similarity">
    <text evidence="9">Belongs to the dethiobiotin synthetase family.</text>
</comment>
<comment type="catalytic activity">
    <reaction evidence="9">
        <text>(7R,8S)-7,8-diammoniononanoate + CO2 + ATP = (4R,5S)-dethiobiotin + ADP + phosphate + 3 H(+)</text>
        <dbReference type="Rhea" id="RHEA:15805"/>
        <dbReference type="ChEBI" id="CHEBI:15378"/>
        <dbReference type="ChEBI" id="CHEBI:16526"/>
        <dbReference type="ChEBI" id="CHEBI:30616"/>
        <dbReference type="ChEBI" id="CHEBI:43474"/>
        <dbReference type="ChEBI" id="CHEBI:149469"/>
        <dbReference type="ChEBI" id="CHEBI:149473"/>
        <dbReference type="ChEBI" id="CHEBI:456216"/>
        <dbReference type="EC" id="6.3.3.3"/>
    </reaction>
</comment>
<feature type="active site" evidence="9">
    <location>
        <position position="42"/>
    </location>
</feature>
<comment type="caution">
    <text evidence="9">Lacks conserved residue(s) required for the propagation of feature annotation.</text>
</comment>
<sequence length="240" mass="26159">MDRKPPRGLFITGNNTGVGKTHVAGLIARSLTNAGLRVGVYKPAASGLVENDGKWLSEDVQTLWEASGKIWDTQHICPQTFHAPLAPHLSARAEGKEVDTRLLRTGFDYWKQQQADQKCDFLLVEGAGGLLSPMSDDDYVFDLALEFGLPLIIVAANRLGMINETLQTLLTAKTYQKGLPVAGIVLNDLQPEASDVSRTTNRTELARRTPTPILTHVPFGAKQFPNQVDWLSLSGTPLSA</sequence>
<dbReference type="PANTHER" id="PTHR43210:SF2">
    <property type="entry name" value="ATP-DEPENDENT DETHIOBIOTIN SYNTHETASE BIOD 2"/>
    <property type="match status" value="1"/>
</dbReference>
<evidence type="ECO:0000313" key="10">
    <source>
        <dbReference type="EMBL" id="PQO37034.1"/>
    </source>
</evidence>
<dbReference type="NCBIfam" id="TIGR00347">
    <property type="entry name" value="bioD"/>
    <property type="match status" value="1"/>
</dbReference>
<dbReference type="PIRSF" id="PIRSF006755">
    <property type="entry name" value="DTB_synth"/>
    <property type="match status" value="1"/>
</dbReference>
<evidence type="ECO:0000256" key="6">
    <source>
        <dbReference type="ARBA" id="ARBA00022840"/>
    </source>
</evidence>
<evidence type="ECO:0000256" key="3">
    <source>
        <dbReference type="ARBA" id="ARBA00022723"/>
    </source>
</evidence>
<dbReference type="RefSeq" id="WP_105351598.1">
    <property type="nucleotide sequence ID" value="NZ_PUIA01000017.1"/>
</dbReference>
<proteinExistence type="inferred from homology"/>
<feature type="binding site" evidence="9">
    <location>
        <position position="59"/>
    </location>
    <ligand>
        <name>ATP</name>
        <dbReference type="ChEBI" id="CHEBI:30616"/>
    </ligand>
</feature>
<dbReference type="UniPathway" id="UPA00078">
    <property type="reaction ID" value="UER00161"/>
</dbReference>
<comment type="subcellular location">
    <subcellularLocation>
        <location evidence="9">Cytoplasm</location>
    </subcellularLocation>
</comment>
<feature type="binding site" evidence="9">
    <location>
        <position position="46"/>
    </location>
    <ligand>
        <name>substrate</name>
    </ligand>
</feature>
<gene>
    <name evidence="9 10" type="primary">bioD</name>
    <name evidence="10" type="ORF">C5Y96_07700</name>
</gene>
<dbReference type="GO" id="GO:0000287">
    <property type="term" value="F:magnesium ion binding"/>
    <property type="evidence" value="ECO:0007669"/>
    <property type="project" value="UniProtKB-UniRule"/>
</dbReference>
<feature type="binding site" evidence="9">
    <location>
        <position position="21"/>
    </location>
    <ligand>
        <name>Mg(2+)</name>
        <dbReference type="ChEBI" id="CHEBI:18420"/>
    </ligand>
</feature>
<dbReference type="InterPro" id="IPR027417">
    <property type="entry name" value="P-loop_NTPase"/>
</dbReference>
<protein>
    <recommendedName>
        <fullName evidence="9">ATP-dependent dethiobiotin synthetase BioD</fullName>
        <ecNumber evidence="9">6.3.3.3</ecNumber>
    </recommendedName>
    <alternativeName>
        <fullName evidence="9">DTB synthetase</fullName>
        <shortName evidence="9">DTBS</shortName>
    </alternativeName>
    <alternativeName>
        <fullName evidence="9">Dethiobiotin synthase</fullName>
    </alternativeName>
</protein>
<feature type="binding site" evidence="9">
    <location>
        <begin position="187"/>
        <end position="188"/>
    </location>
    <ligand>
        <name>ATP</name>
        <dbReference type="ChEBI" id="CHEBI:30616"/>
    </ligand>
</feature>
<evidence type="ECO:0000256" key="9">
    <source>
        <dbReference type="HAMAP-Rule" id="MF_00336"/>
    </source>
</evidence>
<evidence type="ECO:0000256" key="4">
    <source>
        <dbReference type="ARBA" id="ARBA00022741"/>
    </source>
</evidence>
<dbReference type="InterPro" id="IPR004472">
    <property type="entry name" value="DTB_synth_BioD"/>
</dbReference>
<dbReference type="Pfam" id="PF13500">
    <property type="entry name" value="AAA_26"/>
    <property type="match status" value="1"/>
</dbReference>
<comment type="cofactor">
    <cofactor evidence="9">
        <name>Mg(2+)</name>
        <dbReference type="ChEBI" id="CHEBI:18420"/>
    </cofactor>
</comment>
<comment type="function">
    <text evidence="9">Catalyzes a mechanistically unusual reaction, the ATP-dependent insertion of CO2 between the N7 and N8 nitrogen atoms of 7,8-diaminopelargonic acid (DAPA, also called 7,8-diammoniononanoate) to form a ureido ring.</text>
</comment>
<dbReference type="SUPFAM" id="SSF52540">
    <property type="entry name" value="P-loop containing nucleoside triphosphate hydrolases"/>
    <property type="match status" value="1"/>
</dbReference>
<dbReference type="GO" id="GO:0005524">
    <property type="term" value="F:ATP binding"/>
    <property type="evidence" value="ECO:0007669"/>
    <property type="project" value="UniProtKB-UniRule"/>
</dbReference>
<dbReference type="Proteomes" id="UP000240009">
    <property type="component" value="Unassembled WGS sequence"/>
</dbReference>
<organism evidence="10 11">
    <name type="scientific">Blastopirellula marina</name>
    <dbReference type="NCBI Taxonomy" id="124"/>
    <lineage>
        <taxon>Bacteria</taxon>
        <taxon>Pseudomonadati</taxon>
        <taxon>Planctomycetota</taxon>
        <taxon>Planctomycetia</taxon>
        <taxon>Pirellulales</taxon>
        <taxon>Pirellulaceae</taxon>
        <taxon>Blastopirellula</taxon>
    </lineage>
</organism>
<feature type="binding site" evidence="9">
    <location>
        <begin position="17"/>
        <end position="22"/>
    </location>
    <ligand>
        <name>ATP</name>
        <dbReference type="ChEBI" id="CHEBI:30616"/>
    </ligand>
</feature>
<reference evidence="10 11" key="1">
    <citation type="submission" date="2018-02" db="EMBL/GenBank/DDBJ databases">
        <title>Comparative genomes isolates from brazilian mangrove.</title>
        <authorList>
            <person name="Araujo J.E."/>
            <person name="Taketani R.G."/>
            <person name="Silva M.C.P."/>
            <person name="Loureco M.V."/>
            <person name="Andreote F.D."/>
        </authorList>
    </citation>
    <scope>NUCLEOTIDE SEQUENCE [LARGE SCALE GENOMIC DNA]</scope>
    <source>
        <strain evidence="10 11">HEX-2 MGV</strain>
    </source>
</reference>
<dbReference type="EMBL" id="PUIA01000017">
    <property type="protein sequence ID" value="PQO37034.1"/>
    <property type="molecule type" value="Genomic_DNA"/>
</dbReference>
<accession>A0A2S8FYS9</accession>
<evidence type="ECO:0000313" key="11">
    <source>
        <dbReference type="Proteomes" id="UP000240009"/>
    </source>
</evidence>
<dbReference type="GO" id="GO:0009102">
    <property type="term" value="P:biotin biosynthetic process"/>
    <property type="evidence" value="ECO:0007669"/>
    <property type="project" value="UniProtKB-UniRule"/>
</dbReference>
<dbReference type="CDD" id="cd03109">
    <property type="entry name" value="DTBS"/>
    <property type="match status" value="1"/>
</dbReference>
<evidence type="ECO:0000256" key="1">
    <source>
        <dbReference type="ARBA" id="ARBA00022490"/>
    </source>
</evidence>
<keyword evidence="1 9" id="KW-0963">Cytoplasm</keyword>
<keyword evidence="5 9" id="KW-0093">Biotin biosynthesis</keyword>
<feature type="binding site" evidence="9">
    <location>
        <position position="125"/>
    </location>
    <ligand>
        <name>Mg(2+)</name>
        <dbReference type="ChEBI" id="CHEBI:18420"/>
    </ligand>
</feature>
<feature type="binding site" evidence="9">
    <location>
        <begin position="125"/>
        <end position="128"/>
    </location>
    <ligand>
        <name>ATP</name>
        <dbReference type="ChEBI" id="CHEBI:30616"/>
    </ligand>
</feature>
<name>A0A2S8FYS9_9BACT</name>
<evidence type="ECO:0000256" key="7">
    <source>
        <dbReference type="ARBA" id="ARBA00022842"/>
    </source>
</evidence>
<evidence type="ECO:0000256" key="2">
    <source>
        <dbReference type="ARBA" id="ARBA00022598"/>
    </source>
</evidence>
<dbReference type="Gene3D" id="3.40.50.300">
    <property type="entry name" value="P-loop containing nucleotide triphosphate hydrolases"/>
    <property type="match status" value="1"/>
</dbReference>
<evidence type="ECO:0000256" key="5">
    <source>
        <dbReference type="ARBA" id="ARBA00022756"/>
    </source>
</evidence>
<dbReference type="GO" id="GO:0004141">
    <property type="term" value="F:dethiobiotin synthase activity"/>
    <property type="evidence" value="ECO:0007669"/>
    <property type="project" value="UniProtKB-UniRule"/>
</dbReference>
<dbReference type="HAMAP" id="MF_00336">
    <property type="entry name" value="BioD"/>
    <property type="match status" value="1"/>
</dbReference>
<comment type="caution">
    <text evidence="10">The sequence shown here is derived from an EMBL/GenBank/DDBJ whole genome shotgun (WGS) entry which is preliminary data.</text>
</comment>
<dbReference type="PANTHER" id="PTHR43210">
    <property type="entry name" value="DETHIOBIOTIN SYNTHETASE"/>
    <property type="match status" value="1"/>
</dbReference>
<evidence type="ECO:0000256" key="8">
    <source>
        <dbReference type="ARBA" id="ARBA00047386"/>
    </source>
</evidence>
<comment type="subunit">
    <text evidence="9">Homodimer.</text>
</comment>
<comment type="pathway">
    <text evidence="9">Cofactor biosynthesis; biotin biosynthesis; biotin from 7,8-diaminononanoate: step 1/2.</text>
</comment>
<keyword evidence="4 9" id="KW-0547">Nucleotide-binding</keyword>
<dbReference type="EC" id="6.3.3.3" evidence="9"/>
<keyword evidence="3 9" id="KW-0479">Metal-binding</keyword>